<proteinExistence type="predicted"/>
<name>A0A975CK71_9BURK</name>
<sequence>MRPFTPDDVPAKIGGPMPHELPIQLRQLLVMVNGSRSVRELLSMGLRGVELASFDMLSQRGLIHRASAGAPPVRAAMPAPAQTAAPPQAAAPRRRGLSEARFAAIDVLLDLSTQDFAARPWVERMENARSVEALMVEVEAFLQSPLGAKHPGLHATLRRVLG</sequence>
<evidence type="ECO:0000313" key="1">
    <source>
        <dbReference type="EMBL" id="QTD45704.1"/>
    </source>
</evidence>
<dbReference type="AlphaFoldDB" id="A0A975CK71"/>
<accession>A0A975CK71</accession>
<dbReference type="Proteomes" id="UP000663903">
    <property type="component" value="Chromosome"/>
</dbReference>
<dbReference type="EMBL" id="CP071796">
    <property type="protein sequence ID" value="QTD45704.1"/>
    <property type="molecule type" value="Genomic_DNA"/>
</dbReference>
<organism evidence="1 2">
    <name type="scientific">Ottowia testudinis</name>
    <dbReference type="NCBI Taxonomy" id="2816950"/>
    <lineage>
        <taxon>Bacteria</taxon>
        <taxon>Pseudomonadati</taxon>
        <taxon>Pseudomonadota</taxon>
        <taxon>Betaproteobacteria</taxon>
        <taxon>Burkholderiales</taxon>
        <taxon>Comamonadaceae</taxon>
        <taxon>Ottowia</taxon>
    </lineage>
</organism>
<reference evidence="1" key="1">
    <citation type="submission" date="2021-03" db="EMBL/GenBank/DDBJ databases">
        <title>Ottowia sp. 27C isolated from the cloaca of a Giant Asian pond turtle (Heosemys grandis).</title>
        <authorList>
            <person name="Spergser J."/>
            <person name="Busse H.-J."/>
        </authorList>
    </citation>
    <scope>NUCLEOTIDE SEQUENCE</scope>
    <source>
        <strain evidence="1">27C</strain>
    </source>
</reference>
<evidence type="ECO:0000313" key="2">
    <source>
        <dbReference type="Proteomes" id="UP000663903"/>
    </source>
</evidence>
<keyword evidence="2" id="KW-1185">Reference proteome</keyword>
<dbReference type="RefSeq" id="WP_208009452.1">
    <property type="nucleotide sequence ID" value="NZ_CP071796.1"/>
</dbReference>
<protein>
    <submittedName>
        <fullName evidence="1">Uncharacterized protein</fullName>
    </submittedName>
</protein>
<dbReference type="KEGG" id="otd:J1M35_01910"/>
<gene>
    <name evidence="1" type="ORF">J1M35_01910</name>
</gene>